<organism evidence="1">
    <name type="scientific">Billgrantia gudaonensis</name>
    <dbReference type="NCBI Taxonomy" id="376427"/>
    <lineage>
        <taxon>Bacteria</taxon>
        <taxon>Pseudomonadati</taxon>
        <taxon>Pseudomonadota</taxon>
        <taxon>Gammaproteobacteria</taxon>
        <taxon>Oceanospirillales</taxon>
        <taxon>Halomonadaceae</taxon>
        <taxon>Billgrantia</taxon>
    </lineage>
</organism>
<gene>
    <name evidence="1" type="ORF">DSL92_03285</name>
</gene>
<dbReference type="AlphaFoldDB" id="A0A432JKN7"/>
<accession>A0A432JKN7</accession>
<protein>
    <submittedName>
        <fullName evidence="1">Uncharacterized protein</fullName>
    </submittedName>
</protein>
<evidence type="ECO:0000313" key="1">
    <source>
        <dbReference type="EMBL" id="RUA22864.1"/>
    </source>
</evidence>
<reference evidence="1" key="1">
    <citation type="submission" date="2018-12" db="EMBL/GenBank/DDBJ databases">
        <authorList>
            <person name="Jadhav K."/>
            <person name="Kushwaha B."/>
            <person name="Jadhav I."/>
        </authorList>
    </citation>
    <scope>NUCLEOTIDE SEQUENCE [LARGE SCALE GENOMIC DNA]</scope>
    <source>
        <strain evidence="1">SBS 10</strain>
    </source>
</reference>
<comment type="caution">
    <text evidence="1">The sequence shown here is derived from an EMBL/GenBank/DDBJ whole genome shotgun (WGS) entry which is preliminary data.</text>
</comment>
<dbReference type="EMBL" id="RXHI01000008">
    <property type="protein sequence ID" value="RUA22864.1"/>
    <property type="molecule type" value="Genomic_DNA"/>
</dbReference>
<sequence length="63" mass="6663">MVVTSAGNSREPSAEAPMALLNLAQVSRVVLALRVVAEIINQHQQVLTAKARLLANLSSAAIR</sequence>
<name>A0A432JKN7_9GAMM</name>
<proteinExistence type="predicted"/>